<comment type="caution">
    <text evidence="1">The sequence shown here is derived from an EMBL/GenBank/DDBJ whole genome shotgun (WGS) entry which is preliminary data.</text>
</comment>
<dbReference type="Pfam" id="PF17400">
    <property type="entry name" value="DUF5406"/>
    <property type="match status" value="1"/>
</dbReference>
<name>A0ABR6RIH9_9BURK</name>
<dbReference type="RefSeq" id="WP_184709889.1">
    <property type="nucleotide sequence ID" value="NZ_JACHKZ010000021.1"/>
</dbReference>
<evidence type="ECO:0000313" key="1">
    <source>
        <dbReference type="EMBL" id="MBB6578980.1"/>
    </source>
</evidence>
<dbReference type="InterPro" id="IPR035387">
    <property type="entry name" value="DUF5406"/>
</dbReference>
<keyword evidence="2" id="KW-1185">Reference proteome</keyword>
<organism evidence="1 2">
    <name type="scientific">Comamonas odontotermitis</name>
    <dbReference type="NCBI Taxonomy" id="379895"/>
    <lineage>
        <taxon>Bacteria</taxon>
        <taxon>Pseudomonadati</taxon>
        <taxon>Pseudomonadota</taxon>
        <taxon>Betaproteobacteria</taxon>
        <taxon>Burkholderiales</taxon>
        <taxon>Comamonadaceae</taxon>
        <taxon>Comamonas</taxon>
    </lineage>
</organism>
<dbReference type="Proteomes" id="UP000562492">
    <property type="component" value="Unassembled WGS sequence"/>
</dbReference>
<proteinExistence type="predicted"/>
<protein>
    <submittedName>
        <fullName evidence="1">Uncharacterized protein</fullName>
    </submittedName>
</protein>
<accession>A0ABR6RIH9</accession>
<gene>
    <name evidence="1" type="ORF">HNP33_003085</name>
</gene>
<sequence length="107" mass="12189">MIENYDPNIRWGRHTYRVTLQKWNYVGAIDCEMGGNMRGFKVIEAAVSSLADDLHEARGENPTVTLVDPTGEEKLHCQPDGENIEDWLYAMVVGVELIKHEAEDAKW</sequence>
<evidence type="ECO:0000313" key="2">
    <source>
        <dbReference type="Proteomes" id="UP000562492"/>
    </source>
</evidence>
<dbReference type="EMBL" id="JACHKZ010000021">
    <property type="protein sequence ID" value="MBB6578980.1"/>
    <property type="molecule type" value="Genomic_DNA"/>
</dbReference>
<reference evidence="1 2" key="1">
    <citation type="submission" date="2020-08" db="EMBL/GenBank/DDBJ databases">
        <title>Functional genomics of gut bacteria from endangered species of beetles.</title>
        <authorList>
            <person name="Carlos-Shanley C."/>
        </authorList>
    </citation>
    <scope>NUCLEOTIDE SEQUENCE [LARGE SCALE GENOMIC DNA]</scope>
    <source>
        <strain evidence="1 2">S00124</strain>
    </source>
</reference>